<organism evidence="2 3">
    <name type="scientific">Mobiluncus mulieris</name>
    <dbReference type="NCBI Taxonomy" id="2052"/>
    <lineage>
        <taxon>Bacteria</taxon>
        <taxon>Bacillati</taxon>
        <taxon>Actinomycetota</taxon>
        <taxon>Actinomycetes</taxon>
        <taxon>Actinomycetales</taxon>
        <taxon>Actinomycetaceae</taxon>
        <taxon>Mobiluncus</taxon>
    </lineage>
</organism>
<dbReference type="RefSeq" id="WP_263579773.1">
    <property type="nucleotide sequence ID" value="NZ_VSZY01000052.1"/>
</dbReference>
<reference evidence="2 3" key="1">
    <citation type="submission" date="2019-08" db="EMBL/GenBank/DDBJ databases">
        <title>Comparison of rpoB and gyrB Sequences from Mobiluncus Species and Development of a Multiplex PCR Method for Clinical Detection of Mobiluncus curtisii and Mobiluncus mulieris.</title>
        <authorList>
            <person name="Yang L."/>
            <person name="Shen Y."/>
            <person name="Xu G."/>
            <person name="Shu L.-B."/>
            <person name="Hu J."/>
            <person name="Zhang R."/>
            <person name="Wang Y."/>
            <person name="Zhou H.-W."/>
            <person name="Zhang X."/>
        </authorList>
    </citation>
    <scope>NUCLEOTIDE SEQUENCE [LARGE SCALE GENOMIC DNA]</scope>
    <source>
        <strain evidence="2 3">M26</strain>
    </source>
</reference>
<dbReference type="EMBL" id="VSZY01000052">
    <property type="protein sequence ID" value="MCU9969999.1"/>
    <property type="molecule type" value="Genomic_DNA"/>
</dbReference>
<comment type="caution">
    <text evidence="2">The sequence shown here is derived from an EMBL/GenBank/DDBJ whole genome shotgun (WGS) entry which is preliminary data.</text>
</comment>
<gene>
    <name evidence="2" type="ORF">FYZ43_11675</name>
</gene>
<protein>
    <submittedName>
        <fullName evidence="2">Uncharacterized protein</fullName>
    </submittedName>
</protein>
<dbReference type="AlphaFoldDB" id="A0ABD4TYP9"/>
<sequence length="269" mass="29593">MTTEEHEASGEYYAKELKKIHIEQVELARRELHTYTQWHSAFINPHLEHMDTHAFQIETELSNRVIESARKLTKIVDSLHTECKELWCFSRIRDRGVLVESEQQVSGLLLDVKPSKNPLGLRNSETRSNVNGQVVENLNGKLGRNPEAVGLMELINDNVEHETDASLTSEPSSLNDENSEGSVQESLVPVEPNLDSDTPIVTHDKSSSSVDSENAHSQSTGEETPTGGESRCEHCGKPNQAEAALSAAGTPAVPRDPQPTVPTTDRSAA</sequence>
<feature type="region of interest" description="Disordered" evidence="1">
    <location>
        <begin position="162"/>
        <end position="269"/>
    </location>
</feature>
<feature type="compositionally biased region" description="Polar residues" evidence="1">
    <location>
        <begin position="165"/>
        <end position="185"/>
    </location>
</feature>
<evidence type="ECO:0000313" key="3">
    <source>
        <dbReference type="Proteomes" id="UP001209486"/>
    </source>
</evidence>
<feature type="compositionally biased region" description="Polar residues" evidence="1">
    <location>
        <begin position="207"/>
        <end position="223"/>
    </location>
</feature>
<evidence type="ECO:0000313" key="2">
    <source>
        <dbReference type="EMBL" id="MCU9969999.1"/>
    </source>
</evidence>
<dbReference type="Proteomes" id="UP001209486">
    <property type="component" value="Unassembled WGS sequence"/>
</dbReference>
<proteinExistence type="predicted"/>
<accession>A0ABD4TYP9</accession>
<name>A0ABD4TYP9_9ACTO</name>
<evidence type="ECO:0000256" key="1">
    <source>
        <dbReference type="SAM" id="MobiDB-lite"/>
    </source>
</evidence>